<keyword evidence="6" id="KW-0694">RNA-binding</keyword>
<dbReference type="Gene3D" id="3.40.50.150">
    <property type="entry name" value="Vaccinia Virus protein VP39"/>
    <property type="match status" value="1"/>
</dbReference>
<comment type="subcellular location">
    <subcellularLocation>
        <location evidence="1">Mitochondrion</location>
    </subcellularLocation>
</comment>
<dbReference type="GO" id="GO:0005759">
    <property type="term" value="C:mitochondrial matrix"/>
    <property type="evidence" value="ECO:0007669"/>
    <property type="project" value="TreeGrafter"/>
</dbReference>
<reference evidence="9" key="1">
    <citation type="submission" date="2023-11" db="EMBL/GenBank/DDBJ databases">
        <authorList>
            <person name="Alioto T."/>
            <person name="Alioto T."/>
            <person name="Gomez Garrido J."/>
        </authorList>
    </citation>
    <scope>NUCLEOTIDE SEQUENCE</scope>
</reference>
<comment type="function">
    <text evidence="7">Mitochondrial transcription factor that confers selective promoter recognition on the core subunit of the yeast mitochondrial RNA polymerase. Interacts with DNA in a non-specific manner.</text>
</comment>
<dbReference type="InterPro" id="IPR029063">
    <property type="entry name" value="SAM-dependent_MTases_sf"/>
</dbReference>
<evidence type="ECO:0000256" key="8">
    <source>
        <dbReference type="SAM" id="MobiDB-lite"/>
    </source>
</evidence>
<evidence type="ECO:0000256" key="6">
    <source>
        <dbReference type="ARBA" id="ARBA00022884"/>
    </source>
</evidence>
<dbReference type="GO" id="GO:0034245">
    <property type="term" value="C:mitochondrial DNA-directed RNA polymerase complex"/>
    <property type="evidence" value="ECO:0007669"/>
    <property type="project" value="TreeGrafter"/>
</dbReference>
<evidence type="ECO:0000313" key="9">
    <source>
        <dbReference type="EMBL" id="CAK4030716.1"/>
    </source>
</evidence>
<keyword evidence="4" id="KW-0808">Transferase</keyword>
<name>A0AAI8Z1J9_9PEZI</name>
<gene>
    <name evidence="9" type="ORF">LECACI_7A005874</name>
</gene>
<evidence type="ECO:0000256" key="1">
    <source>
        <dbReference type="ARBA" id="ARBA00004173"/>
    </source>
</evidence>
<dbReference type="GO" id="GO:0032259">
    <property type="term" value="P:methylation"/>
    <property type="evidence" value="ECO:0007669"/>
    <property type="project" value="UniProtKB-KW"/>
</dbReference>
<keyword evidence="10" id="KW-1185">Reference proteome</keyword>
<sequence>MSVARRVSSLIDPKDPIVSKLGRVFGGYLPGQRSPVKGLHEDERTFNRKGDAPRTDIVSGKLCDDVLKYLAPTLEPYRGCTVIDVHPGACLWSQKLHDFLKPKRHLLMEPEEAYLDTFVKPLLEKPGSTYRHTKLSGAHPREYWSHYQTAIDEGLLPPMPKVSPDDSASRQLDTSVLLTGNLARLYQERSKARTADFPNVILQQMSWAALSNDICHRQGRVRMLWWLPDRHKEALIPQRHSRVNPLSAGLFLGTDITEVTGVQPANTFVTGPDARESSVDALYRHTSMREKAADDVQRRMREKGMSIPRGRKPLYPDISSKGKPREYKDLVSPVAIRYETVKEFEGAFKECEARVKEVTQAAEKSLSLRTPKSAQKVLKPLHDSLRYPQCIPLTTSLHNFRPGRGVYDTVLPKGEFTVAQSRVMIIMDCSLRIVNMEAHYKHLEDKGLFSPEQLQSFKTNLISMEQTFRAEIDDKYRVMARYVDQLVTHQLVFFASPPIIPFDRRSYESLLADTSDFWPKLPLALLDLTPTTRDLRMPPEMQIPLREVIKTTHELLKYLYLRRGSSLPSVLEMIAPNASKDLLPDCKTIEDPRRGGRLNVEALKVRMLSTDMIEELVRAWFEWPFKPNSWELALATGGSAQSLGGGGSVVASTEEDDEEEEDLDGETEDG</sequence>
<feature type="region of interest" description="Disordered" evidence="8">
    <location>
        <begin position="637"/>
        <end position="670"/>
    </location>
</feature>
<dbReference type="GO" id="GO:0006391">
    <property type="term" value="P:transcription initiation at mitochondrial promoter"/>
    <property type="evidence" value="ECO:0007669"/>
    <property type="project" value="TreeGrafter"/>
</dbReference>
<dbReference type="EMBL" id="CAVMBE010000039">
    <property type="protein sequence ID" value="CAK4030716.1"/>
    <property type="molecule type" value="Genomic_DNA"/>
</dbReference>
<organism evidence="9 10">
    <name type="scientific">Lecanosticta acicola</name>
    <dbReference type="NCBI Taxonomy" id="111012"/>
    <lineage>
        <taxon>Eukaryota</taxon>
        <taxon>Fungi</taxon>
        <taxon>Dikarya</taxon>
        <taxon>Ascomycota</taxon>
        <taxon>Pezizomycotina</taxon>
        <taxon>Dothideomycetes</taxon>
        <taxon>Dothideomycetidae</taxon>
        <taxon>Mycosphaerellales</taxon>
        <taxon>Mycosphaerellaceae</taxon>
        <taxon>Lecanosticta</taxon>
    </lineage>
</organism>
<accession>A0AAI8Z1J9</accession>
<dbReference type="InterPro" id="IPR023165">
    <property type="entry name" value="rRNA_Ade_diMease-like_C"/>
</dbReference>
<proteinExistence type="predicted"/>
<dbReference type="Proteomes" id="UP001296104">
    <property type="component" value="Unassembled WGS sequence"/>
</dbReference>
<evidence type="ECO:0000256" key="5">
    <source>
        <dbReference type="ARBA" id="ARBA00022691"/>
    </source>
</evidence>
<dbReference type="AlphaFoldDB" id="A0AAI8Z1J9"/>
<evidence type="ECO:0000313" key="10">
    <source>
        <dbReference type="Proteomes" id="UP001296104"/>
    </source>
</evidence>
<dbReference type="GO" id="GO:0003723">
    <property type="term" value="F:RNA binding"/>
    <property type="evidence" value="ECO:0007669"/>
    <property type="project" value="UniProtKB-KW"/>
</dbReference>
<evidence type="ECO:0000256" key="7">
    <source>
        <dbReference type="ARBA" id="ARBA00024915"/>
    </source>
</evidence>
<comment type="caution">
    <text evidence="9">The sequence shown here is derived from an EMBL/GenBank/DDBJ whole genome shotgun (WGS) entry which is preliminary data.</text>
</comment>
<dbReference type="PANTHER" id="PTHR11727:SF17">
    <property type="entry name" value="DIMETHYLADENOSINE TRANSFERASE 1, MITOCHONDRIAL"/>
    <property type="match status" value="1"/>
</dbReference>
<dbReference type="PANTHER" id="PTHR11727">
    <property type="entry name" value="DIMETHYLADENOSINE TRANSFERASE"/>
    <property type="match status" value="1"/>
</dbReference>
<dbReference type="InterPro" id="IPR001737">
    <property type="entry name" value="KsgA/Erm"/>
</dbReference>
<feature type="compositionally biased region" description="Acidic residues" evidence="8">
    <location>
        <begin position="653"/>
        <end position="670"/>
    </location>
</feature>
<protein>
    <recommendedName>
        <fullName evidence="2">Mitochondrial transcription factor 1</fullName>
    </recommendedName>
</protein>
<dbReference type="Gene3D" id="1.10.8.100">
    <property type="entry name" value="Ribosomal RNA adenine dimethylase-like, domain 2"/>
    <property type="match status" value="1"/>
</dbReference>
<evidence type="ECO:0000256" key="2">
    <source>
        <dbReference type="ARBA" id="ARBA00013836"/>
    </source>
</evidence>
<dbReference type="GO" id="GO:0008168">
    <property type="term" value="F:methyltransferase activity"/>
    <property type="evidence" value="ECO:0007669"/>
    <property type="project" value="UniProtKB-KW"/>
</dbReference>
<keyword evidence="5" id="KW-0949">S-adenosyl-L-methionine</keyword>
<evidence type="ECO:0000256" key="3">
    <source>
        <dbReference type="ARBA" id="ARBA00022603"/>
    </source>
</evidence>
<dbReference type="GO" id="GO:0034246">
    <property type="term" value="F:mitochondrial transcription factor activity"/>
    <property type="evidence" value="ECO:0007669"/>
    <property type="project" value="TreeGrafter"/>
</dbReference>
<keyword evidence="3" id="KW-0489">Methyltransferase</keyword>
<evidence type="ECO:0000256" key="4">
    <source>
        <dbReference type="ARBA" id="ARBA00022679"/>
    </source>
</evidence>